<dbReference type="Gene3D" id="1.10.8.60">
    <property type="match status" value="1"/>
</dbReference>
<evidence type="ECO:0000259" key="12">
    <source>
        <dbReference type="SMART" id="SM00382"/>
    </source>
</evidence>
<comment type="domain">
    <text evidence="8">Domain I is involved in oligomerization and binding regulators, domain II is flexibile and of varying length in different bacteria, domain III forms the AAA+ region, while domain IV binds dsDNA.</text>
</comment>
<feature type="region of interest" description="Domain IV, binds dsDNA" evidence="8">
    <location>
        <begin position="324"/>
        <end position="446"/>
    </location>
</feature>
<keyword evidence="5 8" id="KW-0067">ATP-binding</keyword>
<feature type="binding site" evidence="8">
    <location>
        <position position="150"/>
    </location>
    <ligand>
        <name>ATP</name>
        <dbReference type="ChEBI" id="CHEBI:30616"/>
    </ligand>
</feature>
<evidence type="ECO:0000259" key="13">
    <source>
        <dbReference type="SMART" id="SM00760"/>
    </source>
</evidence>
<evidence type="ECO:0000256" key="1">
    <source>
        <dbReference type="ARBA" id="ARBA00006583"/>
    </source>
</evidence>
<dbReference type="InterPro" id="IPR001957">
    <property type="entry name" value="Chromosome_initiator_DnaA"/>
</dbReference>
<comment type="subunit">
    <text evidence="8">Oligomerizes as a right-handed, spiral filament on DNA at oriC.</text>
</comment>
<dbReference type="InterPro" id="IPR038454">
    <property type="entry name" value="DnaA_N_sf"/>
</dbReference>
<gene>
    <name evidence="8" type="primary">dnaA</name>
    <name evidence="14" type="ORF">CALK_1886</name>
</gene>
<evidence type="ECO:0000313" key="15">
    <source>
        <dbReference type="Proteomes" id="UP000017148"/>
    </source>
</evidence>
<keyword evidence="2 8" id="KW-0963">Cytoplasm</keyword>
<dbReference type="GO" id="GO:0006270">
    <property type="term" value="P:DNA replication initiation"/>
    <property type="evidence" value="ECO:0007669"/>
    <property type="project" value="UniProtKB-UniRule"/>
</dbReference>
<comment type="similarity">
    <text evidence="1 8 11">Belongs to the DnaA family.</text>
</comment>
<keyword evidence="7 8" id="KW-0238">DNA-binding</keyword>
<dbReference type="Proteomes" id="UP000017148">
    <property type="component" value="Unassembled WGS sequence"/>
</dbReference>
<dbReference type="CDD" id="cd00009">
    <property type="entry name" value="AAA"/>
    <property type="match status" value="1"/>
</dbReference>
<dbReference type="GO" id="GO:0008289">
    <property type="term" value="F:lipid binding"/>
    <property type="evidence" value="ECO:0007669"/>
    <property type="project" value="UniProtKB-KW"/>
</dbReference>
<dbReference type="HAMAP" id="MF_00377">
    <property type="entry name" value="DnaA_bact"/>
    <property type="match status" value="1"/>
</dbReference>
<organism evidence="14 15">
    <name type="scientific">Chitinivibrio alkaliphilus ACht1</name>
    <dbReference type="NCBI Taxonomy" id="1313304"/>
    <lineage>
        <taxon>Bacteria</taxon>
        <taxon>Pseudomonadati</taxon>
        <taxon>Fibrobacterota</taxon>
        <taxon>Chitinivibrionia</taxon>
        <taxon>Chitinivibrionales</taxon>
        <taxon>Chitinivibrionaceae</taxon>
        <taxon>Chitinivibrio</taxon>
    </lineage>
</organism>
<dbReference type="GO" id="GO:0005737">
    <property type="term" value="C:cytoplasm"/>
    <property type="evidence" value="ECO:0007669"/>
    <property type="project" value="UniProtKB-SubCell"/>
</dbReference>
<comment type="function">
    <text evidence="8 10">Plays an essential role in the initiation and regulation of chromosomal replication. ATP-DnaA binds to the origin of replication (oriC) to initiate formation of the DNA replication initiation complex once per cell cycle. Binds the DnaA box (a 9 base pair repeat at the origin) and separates the double-stranded (ds)DNA. Forms a right-handed helical filament on oriC DNA; dsDNA binds to the exterior of the filament while single-stranded (ss)DNA is stabiized in the filament's interior. The ATP-DnaA-oriC complex binds and stabilizes one strand of the AT-rich DNA unwinding element (DUE), permitting loading of DNA polymerase. After initiation quickly degrades to an ADP-DnaA complex that is not apt for DNA replication. Binds acidic phospholipids.</text>
</comment>
<dbReference type="STRING" id="1313304.CALK_1886"/>
<evidence type="ECO:0000256" key="8">
    <source>
        <dbReference type="HAMAP-Rule" id="MF_00377"/>
    </source>
</evidence>
<evidence type="ECO:0000256" key="5">
    <source>
        <dbReference type="ARBA" id="ARBA00022840"/>
    </source>
</evidence>
<dbReference type="PANTHER" id="PTHR30050:SF2">
    <property type="entry name" value="CHROMOSOMAL REPLICATION INITIATOR PROTEIN DNAA"/>
    <property type="match status" value="1"/>
</dbReference>
<dbReference type="Pfam" id="PF08299">
    <property type="entry name" value="Bac_DnaA_C"/>
    <property type="match status" value="1"/>
</dbReference>
<feature type="region of interest" description="Domain I, interacts with DnaA modulators" evidence="8">
    <location>
        <begin position="1"/>
        <end position="88"/>
    </location>
</feature>
<dbReference type="CDD" id="cd06571">
    <property type="entry name" value="Bac_DnaA_C"/>
    <property type="match status" value="1"/>
</dbReference>
<dbReference type="EMBL" id="ASJR01000016">
    <property type="protein sequence ID" value="ERP31267.1"/>
    <property type="molecule type" value="Genomic_DNA"/>
</dbReference>
<keyword evidence="3 8" id="KW-0235">DNA replication</keyword>
<sequence length="446" mass="51447">MLHDVRNLLKDPVQYEAYFGNTELLRIHEETAVVSIHNQFVQDIVEEHYGSMILTLLRKKTANAVKAVAFEVVEREKITEQVDISAEEESASQREPESRIINGNLFYPDYTFDTFVVGKSNQMAYHAALSVSEAPGMTSFNPFTIYGKSGLGKTHLLQAIGHFCKHEGTAENIYYITAHDFLQRFLDFIYKRRDLNAFYREFHHVDVLLIDDIHFLSNKIKTQECFYSIFSKLINLNKQIILTSDRLPSEIPHMQENLVNRFKNGLVVDIKPPSLKTRLSILKQKAKTDNIQLSDDVLEYMASQITTNIRALEGVLTKVLASSIFCNRELDLETVQVLLDDYRRERKENVSIEKIQNTVSAYFDISPNQLRAHTRKKSISFPRSIAMYLSRKMTKQALRSIGLEFGGRDYSTVIYACKKIEKLRETDTQFKTTLTSIEERIRTSSK</sequence>
<dbReference type="Pfam" id="PF00308">
    <property type="entry name" value="Bac_DnaA"/>
    <property type="match status" value="1"/>
</dbReference>
<dbReference type="PATRIC" id="fig|1313304.3.peg.1796"/>
<dbReference type="GO" id="GO:0005886">
    <property type="term" value="C:plasma membrane"/>
    <property type="evidence" value="ECO:0007669"/>
    <property type="project" value="TreeGrafter"/>
</dbReference>
<evidence type="ECO:0000256" key="3">
    <source>
        <dbReference type="ARBA" id="ARBA00022705"/>
    </source>
</evidence>
<reference evidence="14 15" key="1">
    <citation type="journal article" date="2013" name="Environ. Microbiol.">
        <title>Genome analysis of Chitinivibrio alkaliphilus gen. nov., sp. nov., a novel extremely haloalkaliphilic anaerobic chitinolytic bacterium from the candidate phylum Termite Group 3.</title>
        <authorList>
            <person name="Sorokin D.Y."/>
            <person name="Gumerov V.M."/>
            <person name="Rakitin A.L."/>
            <person name="Beletsky A.V."/>
            <person name="Damste J.S."/>
            <person name="Muyzer G."/>
            <person name="Mardanov A.V."/>
            <person name="Ravin N.V."/>
        </authorList>
    </citation>
    <scope>NUCLEOTIDE SEQUENCE [LARGE SCALE GENOMIC DNA]</scope>
    <source>
        <strain evidence="14 15">ACht1</strain>
    </source>
</reference>
<dbReference type="InterPro" id="IPR013159">
    <property type="entry name" value="DnaA_C"/>
</dbReference>
<feature type="domain" description="Chromosomal replication initiator DnaA C-terminal" evidence="13">
    <location>
        <begin position="351"/>
        <end position="420"/>
    </location>
</feature>
<dbReference type="Gene3D" id="3.40.50.300">
    <property type="entry name" value="P-loop containing nucleotide triphosphate hydrolases"/>
    <property type="match status" value="1"/>
</dbReference>
<dbReference type="SUPFAM" id="SSF48295">
    <property type="entry name" value="TrpR-like"/>
    <property type="match status" value="1"/>
</dbReference>
<dbReference type="InterPro" id="IPR013317">
    <property type="entry name" value="DnaA_dom"/>
</dbReference>
<dbReference type="SMART" id="SM00382">
    <property type="entry name" value="AAA"/>
    <property type="match status" value="1"/>
</dbReference>
<dbReference type="GO" id="GO:0005524">
    <property type="term" value="F:ATP binding"/>
    <property type="evidence" value="ECO:0007669"/>
    <property type="project" value="UniProtKB-UniRule"/>
</dbReference>
<comment type="caution">
    <text evidence="14">The sequence shown here is derived from an EMBL/GenBank/DDBJ whole genome shotgun (WGS) entry which is preliminary data.</text>
</comment>
<evidence type="ECO:0000256" key="6">
    <source>
        <dbReference type="ARBA" id="ARBA00023121"/>
    </source>
</evidence>
<feature type="domain" description="AAA+ ATPase" evidence="12">
    <location>
        <begin position="139"/>
        <end position="272"/>
    </location>
</feature>
<evidence type="ECO:0000313" key="14">
    <source>
        <dbReference type="EMBL" id="ERP31267.1"/>
    </source>
</evidence>
<evidence type="ECO:0000256" key="4">
    <source>
        <dbReference type="ARBA" id="ARBA00022741"/>
    </source>
</evidence>
<evidence type="ECO:0000256" key="7">
    <source>
        <dbReference type="ARBA" id="ARBA00023125"/>
    </source>
</evidence>
<dbReference type="GO" id="GO:0006275">
    <property type="term" value="P:regulation of DNA replication"/>
    <property type="evidence" value="ECO:0007669"/>
    <property type="project" value="UniProtKB-UniRule"/>
</dbReference>
<dbReference type="Gene3D" id="1.10.1750.10">
    <property type="match status" value="1"/>
</dbReference>
<dbReference type="AlphaFoldDB" id="U7D858"/>
<dbReference type="Pfam" id="PF11638">
    <property type="entry name" value="DnaA_N"/>
    <property type="match status" value="1"/>
</dbReference>
<dbReference type="SUPFAM" id="SSF52540">
    <property type="entry name" value="P-loop containing nucleoside triphosphate hydrolases"/>
    <property type="match status" value="1"/>
</dbReference>
<dbReference type="PANTHER" id="PTHR30050">
    <property type="entry name" value="CHROMOSOMAL REPLICATION INITIATOR PROTEIN DNAA"/>
    <property type="match status" value="1"/>
</dbReference>
<keyword evidence="15" id="KW-1185">Reference proteome</keyword>
<evidence type="ECO:0000256" key="11">
    <source>
        <dbReference type="RuleBase" id="RU004227"/>
    </source>
</evidence>
<feature type="binding site" evidence="8">
    <location>
        <position position="153"/>
    </location>
    <ligand>
        <name>ATP</name>
        <dbReference type="ChEBI" id="CHEBI:30616"/>
    </ligand>
</feature>
<dbReference type="NCBIfam" id="TIGR00362">
    <property type="entry name" value="DnaA"/>
    <property type="match status" value="1"/>
</dbReference>
<evidence type="ECO:0000256" key="9">
    <source>
        <dbReference type="NCBIfam" id="TIGR00362"/>
    </source>
</evidence>
<name>U7D858_9BACT</name>
<keyword evidence="4 8" id="KW-0547">Nucleotide-binding</keyword>
<proteinExistence type="inferred from homology"/>
<evidence type="ECO:0000256" key="10">
    <source>
        <dbReference type="RuleBase" id="RU000577"/>
    </source>
</evidence>
<dbReference type="InterPro" id="IPR027417">
    <property type="entry name" value="P-loop_NTPase"/>
</dbReference>
<accession>U7D858</accession>
<dbReference type="eggNOG" id="COG0593">
    <property type="taxonomic scope" value="Bacteria"/>
</dbReference>
<dbReference type="PRINTS" id="PR00051">
    <property type="entry name" value="DNAA"/>
</dbReference>
<dbReference type="InterPro" id="IPR020591">
    <property type="entry name" value="Chromosome_initiator_DnaA-like"/>
</dbReference>
<feature type="binding site" evidence="8">
    <location>
        <position position="154"/>
    </location>
    <ligand>
        <name>ATP</name>
        <dbReference type="ChEBI" id="CHEBI:30616"/>
    </ligand>
</feature>
<dbReference type="InterPro" id="IPR003593">
    <property type="entry name" value="AAA+_ATPase"/>
</dbReference>
<comment type="caution">
    <text evidence="8">Lacks conserved residue(s) required for the propagation of feature annotation.</text>
</comment>
<dbReference type="InterPro" id="IPR010921">
    <property type="entry name" value="Trp_repressor/repl_initiator"/>
</dbReference>
<dbReference type="Gene3D" id="3.30.300.180">
    <property type="match status" value="1"/>
</dbReference>
<protein>
    <recommendedName>
        <fullName evidence="8 9">Chromosomal replication initiator protein DnaA</fullName>
    </recommendedName>
</protein>
<dbReference type="SMART" id="SM00760">
    <property type="entry name" value="Bac_DnaA_C"/>
    <property type="match status" value="1"/>
</dbReference>
<comment type="subcellular location">
    <subcellularLocation>
        <location evidence="8">Cytoplasm</location>
    </subcellularLocation>
</comment>
<evidence type="ECO:0000256" key="2">
    <source>
        <dbReference type="ARBA" id="ARBA00022490"/>
    </source>
</evidence>
<feature type="binding site" evidence="8">
    <location>
        <position position="152"/>
    </location>
    <ligand>
        <name>ATP</name>
        <dbReference type="ChEBI" id="CHEBI:30616"/>
    </ligand>
</feature>
<dbReference type="InterPro" id="IPR024633">
    <property type="entry name" value="DnaA_N_dom"/>
</dbReference>
<dbReference type="GO" id="GO:0003688">
    <property type="term" value="F:DNA replication origin binding"/>
    <property type="evidence" value="ECO:0007669"/>
    <property type="project" value="UniProtKB-UniRule"/>
</dbReference>
<keyword evidence="6 8" id="KW-0446">Lipid-binding</keyword>